<name>A0ABW5YJG3_9FLAO</name>
<reference evidence="2" key="1">
    <citation type="journal article" date="2019" name="Int. J. Syst. Evol. Microbiol.">
        <title>The Global Catalogue of Microorganisms (GCM) 10K type strain sequencing project: providing services to taxonomists for standard genome sequencing and annotation.</title>
        <authorList>
            <consortium name="The Broad Institute Genomics Platform"/>
            <consortium name="The Broad Institute Genome Sequencing Center for Infectious Disease"/>
            <person name="Wu L."/>
            <person name="Ma J."/>
        </authorList>
    </citation>
    <scope>NUCLEOTIDE SEQUENCE [LARGE SCALE GENOMIC DNA]</scope>
    <source>
        <strain evidence="2">KCTC 22671</strain>
    </source>
</reference>
<dbReference type="RefSeq" id="WP_379810235.1">
    <property type="nucleotide sequence ID" value="NZ_JBHUPC010000008.1"/>
</dbReference>
<comment type="caution">
    <text evidence="1">The sequence shown here is derived from an EMBL/GenBank/DDBJ whole genome shotgun (WGS) entry which is preliminary data.</text>
</comment>
<proteinExistence type="predicted"/>
<accession>A0ABW5YJG3</accession>
<organism evidence="1 2">
    <name type="scientific">Flavobacterium chuncheonense</name>
    <dbReference type="NCBI Taxonomy" id="2026653"/>
    <lineage>
        <taxon>Bacteria</taxon>
        <taxon>Pseudomonadati</taxon>
        <taxon>Bacteroidota</taxon>
        <taxon>Flavobacteriia</taxon>
        <taxon>Flavobacteriales</taxon>
        <taxon>Flavobacteriaceae</taxon>
        <taxon>Flavobacterium</taxon>
    </lineage>
</organism>
<protein>
    <submittedName>
        <fullName evidence="1">Na(+)-translocating NADH-quinone reductase subunit F</fullName>
    </submittedName>
</protein>
<sequence>MKTTERFDLAIKKLYTAFHNNTLNPECCKYCAVGNILDNNDFWKFFSDAHGSVQLNYLGLVIQNLGRRFNGYTPAELLQIEATFLEACGYKLPLRQLYHKKAIDKNKLFDGLESVLTLLCKLDHIDNIMDCYTIFNFEKESIVLPKKPRS</sequence>
<evidence type="ECO:0000313" key="2">
    <source>
        <dbReference type="Proteomes" id="UP001597534"/>
    </source>
</evidence>
<dbReference type="Proteomes" id="UP001597534">
    <property type="component" value="Unassembled WGS sequence"/>
</dbReference>
<gene>
    <name evidence="1" type="ORF">ACFS5J_01790</name>
</gene>
<dbReference type="EMBL" id="JBHUPC010000008">
    <property type="protein sequence ID" value="MFD2890743.1"/>
    <property type="molecule type" value="Genomic_DNA"/>
</dbReference>
<evidence type="ECO:0000313" key="1">
    <source>
        <dbReference type="EMBL" id="MFD2890743.1"/>
    </source>
</evidence>
<keyword evidence="2" id="KW-1185">Reference proteome</keyword>